<dbReference type="InterPro" id="IPR045279">
    <property type="entry name" value="ARR-like"/>
</dbReference>
<gene>
    <name evidence="11" type="ORF">KFK09_012413</name>
</gene>
<feature type="compositionally biased region" description="Low complexity" evidence="9">
    <location>
        <begin position="207"/>
        <end position="217"/>
    </location>
</feature>
<comment type="similarity">
    <text evidence="6">Belongs to the ARR family. Type-A subfamily.</text>
</comment>
<dbReference type="SMART" id="SM00448">
    <property type="entry name" value="REC"/>
    <property type="match status" value="1"/>
</dbReference>
<keyword evidence="2" id="KW-0932">Cytokinin signaling pathway</keyword>
<dbReference type="AlphaFoldDB" id="A0A8T3BIU9"/>
<dbReference type="GO" id="GO:0009736">
    <property type="term" value="P:cytokinin-activated signaling pathway"/>
    <property type="evidence" value="ECO:0007669"/>
    <property type="project" value="UniProtKB-KW"/>
</dbReference>
<feature type="domain" description="Response regulatory" evidence="10">
    <location>
        <begin position="70"/>
        <end position="200"/>
    </location>
</feature>
<dbReference type="OrthoDB" id="60033at2759"/>
<dbReference type="SUPFAM" id="SSF52172">
    <property type="entry name" value="CheY-like"/>
    <property type="match status" value="1"/>
</dbReference>
<keyword evidence="5" id="KW-0804">Transcription</keyword>
<dbReference type="PANTHER" id="PTHR43874">
    <property type="entry name" value="TWO-COMPONENT RESPONSE REGULATOR"/>
    <property type="match status" value="1"/>
</dbReference>
<keyword evidence="4" id="KW-0805">Transcription regulation</keyword>
<keyword evidence="1 8" id="KW-0597">Phosphoprotein</keyword>
<evidence type="ECO:0000256" key="3">
    <source>
        <dbReference type="ARBA" id="ARBA00023012"/>
    </source>
</evidence>
<reference evidence="11" key="1">
    <citation type="journal article" date="2022" name="Front. Genet.">
        <title>Chromosome-Scale Assembly of the Dendrobium nobile Genome Provides Insights Into the Molecular Mechanism of the Biosynthesis of the Medicinal Active Ingredient of Dendrobium.</title>
        <authorList>
            <person name="Xu Q."/>
            <person name="Niu S.-C."/>
            <person name="Li K.-L."/>
            <person name="Zheng P.-J."/>
            <person name="Zhang X.-J."/>
            <person name="Jia Y."/>
            <person name="Liu Y."/>
            <person name="Niu Y.-X."/>
            <person name="Yu L.-H."/>
            <person name="Chen D.-F."/>
            <person name="Zhang G.-Q."/>
        </authorList>
    </citation>
    <scope>NUCLEOTIDE SEQUENCE</scope>
    <source>
        <tissue evidence="11">Leaf</tissue>
    </source>
</reference>
<accession>A0A8T3BIU9</accession>
<name>A0A8T3BIU9_DENNO</name>
<dbReference type="Proteomes" id="UP000829196">
    <property type="component" value="Unassembled WGS sequence"/>
</dbReference>
<dbReference type="PANTHER" id="PTHR43874:SF167">
    <property type="entry name" value="TWO-COMPONENT RESPONSE REGULATOR ARR9"/>
    <property type="match status" value="1"/>
</dbReference>
<keyword evidence="12" id="KW-1185">Reference proteome</keyword>
<evidence type="ECO:0000256" key="7">
    <source>
        <dbReference type="ARBA" id="ARBA00043855"/>
    </source>
</evidence>
<dbReference type="SMR" id="A0A8T3BIU9"/>
<evidence type="ECO:0000256" key="9">
    <source>
        <dbReference type="SAM" id="MobiDB-lite"/>
    </source>
</evidence>
<comment type="caution">
    <text evidence="11">The sequence shown here is derived from an EMBL/GenBank/DDBJ whole genome shotgun (WGS) entry which is preliminary data.</text>
</comment>
<dbReference type="PROSITE" id="PS50110">
    <property type="entry name" value="RESPONSE_REGULATORY"/>
    <property type="match status" value="1"/>
</dbReference>
<proteinExistence type="inferred from homology"/>
<evidence type="ECO:0000313" key="12">
    <source>
        <dbReference type="Proteomes" id="UP000829196"/>
    </source>
</evidence>
<evidence type="ECO:0000256" key="5">
    <source>
        <dbReference type="ARBA" id="ARBA00023163"/>
    </source>
</evidence>
<dbReference type="InterPro" id="IPR011006">
    <property type="entry name" value="CheY-like_superfamily"/>
</dbReference>
<feature type="modified residue" description="4-aspartylphosphate" evidence="8">
    <location>
        <position position="133"/>
    </location>
</feature>
<evidence type="ECO:0000259" key="10">
    <source>
        <dbReference type="PROSITE" id="PS50110"/>
    </source>
</evidence>
<evidence type="ECO:0000313" key="11">
    <source>
        <dbReference type="EMBL" id="KAI0511781.1"/>
    </source>
</evidence>
<dbReference type="EMBL" id="JAGYWB010000009">
    <property type="protein sequence ID" value="KAI0511781.1"/>
    <property type="molecule type" value="Genomic_DNA"/>
</dbReference>
<evidence type="ECO:0000256" key="1">
    <source>
        <dbReference type="ARBA" id="ARBA00022553"/>
    </source>
</evidence>
<dbReference type="InterPro" id="IPR001789">
    <property type="entry name" value="Sig_transdc_resp-reg_receiver"/>
</dbReference>
<evidence type="ECO:0000256" key="4">
    <source>
        <dbReference type="ARBA" id="ARBA00023015"/>
    </source>
</evidence>
<organism evidence="11 12">
    <name type="scientific">Dendrobium nobile</name>
    <name type="common">Orchid</name>
    <dbReference type="NCBI Taxonomy" id="94219"/>
    <lineage>
        <taxon>Eukaryota</taxon>
        <taxon>Viridiplantae</taxon>
        <taxon>Streptophyta</taxon>
        <taxon>Embryophyta</taxon>
        <taxon>Tracheophyta</taxon>
        <taxon>Spermatophyta</taxon>
        <taxon>Magnoliopsida</taxon>
        <taxon>Liliopsida</taxon>
        <taxon>Asparagales</taxon>
        <taxon>Orchidaceae</taxon>
        <taxon>Epidendroideae</taxon>
        <taxon>Malaxideae</taxon>
        <taxon>Dendrobiinae</taxon>
        <taxon>Dendrobium</taxon>
    </lineage>
</organism>
<comment type="function">
    <text evidence="7">Functions as a response regulator involved in His-to-Asp phosphorelay signal transduction system. Phosphorylation of the Asp residue in the receiver domain activates the ability of the protein to promote the transcription of target genes. Type-A response regulators seem to act as negative regulators of the cytokinin signaling.</text>
</comment>
<dbReference type="CDD" id="cd17581">
    <property type="entry name" value="REC_typeA_ARR"/>
    <property type="match status" value="1"/>
</dbReference>
<evidence type="ECO:0000256" key="2">
    <source>
        <dbReference type="ARBA" id="ARBA00022864"/>
    </source>
</evidence>
<dbReference type="Pfam" id="PF00072">
    <property type="entry name" value="Response_reg"/>
    <property type="match status" value="1"/>
</dbReference>
<feature type="region of interest" description="Disordered" evidence="9">
    <location>
        <begin position="200"/>
        <end position="225"/>
    </location>
</feature>
<keyword evidence="3" id="KW-0902">Two-component regulatory system</keyword>
<sequence>MNPNEYLQISSLFFSLSDLSSKVKSFGHYKEPKEKIDQTPTFPHPLIFALQQKPSISPTMTIAADAPRFHVLAVDDSITDRKLIERLLKTSSYQVTVVDSVSKALQFLGLLEDGTTATPPGQKEVDVNLIITDYCMPEMTGYDLLKKIKESSLLKDIPVVIMSSENVPSRINRCLEEGADEFFLKPVQLSDMKKLRPHILKGKSMDSNESTSTPSSSSKKKSSNEGILPEWTKTRLNLPWSFLSYFSSSTCNY</sequence>
<dbReference type="Gene3D" id="3.40.50.2300">
    <property type="match status" value="1"/>
</dbReference>
<evidence type="ECO:0000256" key="6">
    <source>
        <dbReference type="ARBA" id="ARBA00038244"/>
    </source>
</evidence>
<dbReference type="GO" id="GO:0000160">
    <property type="term" value="P:phosphorelay signal transduction system"/>
    <property type="evidence" value="ECO:0007669"/>
    <property type="project" value="UniProtKB-KW"/>
</dbReference>
<evidence type="ECO:0000256" key="8">
    <source>
        <dbReference type="PROSITE-ProRule" id="PRU00169"/>
    </source>
</evidence>
<protein>
    <recommendedName>
        <fullName evidence="10">Response regulatory domain-containing protein</fullName>
    </recommendedName>
</protein>